<gene>
    <name evidence="12" type="primary">dnaG</name>
    <name evidence="16" type="ORF">A2876_01545</name>
</gene>
<dbReference type="GO" id="GO:0008270">
    <property type="term" value="F:zinc ion binding"/>
    <property type="evidence" value="ECO:0007669"/>
    <property type="project" value="UniProtKB-UniRule"/>
</dbReference>
<dbReference type="EMBL" id="MEXH01000029">
    <property type="protein sequence ID" value="OGC91773.1"/>
    <property type="molecule type" value="Genomic_DNA"/>
</dbReference>
<dbReference type="InterPro" id="IPR034151">
    <property type="entry name" value="TOPRIM_DnaG_bac"/>
</dbReference>
<keyword evidence="7 12" id="KW-0863">Zinc-finger</keyword>
<dbReference type="AlphaFoldDB" id="A0A1F4YEV7"/>
<dbReference type="HAMAP" id="MF_00974">
    <property type="entry name" value="DNA_primase_DnaG"/>
    <property type="match status" value="1"/>
</dbReference>
<dbReference type="SMART" id="SM00400">
    <property type="entry name" value="ZnF_CHCC"/>
    <property type="match status" value="1"/>
</dbReference>
<evidence type="ECO:0000313" key="17">
    <source>
        <dbReference type="Proteomes" id="UP000178176"/>
    </source>
</evidence>
<evidence type="ECO:0000256" key="1">
    <source>
        <dbReference type="ARBA" id="ARBA00022478"/>
    </source>
</evidence>
<dbReference type="Gene3D" id="3.90.580.10">
    <property type="entry name" value="Zinc finger, CHC2-type domain"/>
    <property type="match status" value="1"/>
</dbReference>
<comment type="similarity">
    <text evidence="12 13">Belongs to the DnaG primase family.</text>
</comment>
<dbReference type="PIRSF" id="PIRSF002811">
    <property type="entry name" value="DnaG"/>
    <property type="match status" value="1"/>
</dbReference>
<dbReference type="Proteomes" id="UP000178176">
    <property type="component" value="Unassembled WGS sequence"/>
</dbReference>
<keyword evidence="5 12" id="KW-0235">DNA replication</keyword>
<evidence type="ECO:0000256" key="3">
    <source>
        <dbReference type="ARBA" id="ARBA00022679"/>
    </source>
</evidence>
<proteinExistence type="inferred from homology"/>
<dbReference type="InterPro" id="IPR036977">
    <property type="entry name" value="DNA_primase_Znf_CHC2"/>
</dbReference>
<dbReference type="InterPro" id="IPR006295">
    <property type="entry name" value="DNA_primase_DnaG"/>
</dbReference>
<keyword evidence="3 12" id="KW-0808">Transferase</keyword>
<feature type="domain" description="Toprim" evidence="15">
    <location>
        <begin position="252"/>
        <end position="334"/>
    </location>
</feature>
<evidence type="ECO:0000256" key="2">
    <source>
        <dbReference type="ARBA" id="ARBA00022515"/>
    </source>
</evidence>
<keyword evidence="9" id="KW-0460">Magnesium</keyword>
<dbReference type="InterPro" id="IPR050219">
    <property type="entry name" value="DnaG_primase"/>
</dbReference>
<evidence type="ECO:0000256" key="4">
    <source>
        <dbReference type="ARBA" id="ARBA00022695"/>
    </source>
</evidence>
<evidence type="ECO:0000256" key="11">
    <source>
        <dbReference type="ARBA" id="ARBA00023163"/>
    </source>
</evidence>
<dbReference type="GO" id="GO:0006269">
    <property type="term" value="P:DNA replication, synthesis of primer"/>
    <property type="evidence" value="ECO:0007669"/>
    <property type="project" value="UniProtKB-UniRule"/>
</dbReference>
<evidence type="ECO:0000256" key="8">
    <source>
        <dbReference type="ARBA" id="ARBA00022833"/>
    </source>
</evidence>
<dbReference type="GO" id="GO:0003677">
    <property type="term" value="F:DNA binding"/>
    <property type="evidence" value="ECO:0007669"/>
    <property type="project" value="UniProtKB-KW"/>
</dbReference>
<evidence type="ECO:0000256" key="5">
    <source>
        <dbReference type="ARBA" id="ARBA00022705"/>
    </source>
</evidence>
<keyword evidence="8 12" id="KW-0862">Zinc</keyword>
<dbReference type="PANTHER" id="PTHR30313">
    <property type="entry name" value="DNA PRIMASE"/>
    <property type="match status" value="1"/>
</dbReference>
<comment type="catalytic activity">
    <reaction evidence="12">
        <text>ssDNA + n NTP = ssDNA/pppN(pN)n-1 hybrid + (n-1) diphosphate.</text>
        <dbReference type="EC" id="2.7.7.101"/>
    </reaction>
</comment>
<dbReference type="Gene3D" id="3.90.980.10">
    <property type="entry name" value="DNA primase, catalytic core, N-terminal domain"/>
    <property type="match status" value="1"/>
</dbReference>
<dbReference type="InterPro" id="IPR006171">
    <property type="entry name" value="TOPRIM_dom"/>
</dbReference>
<comment type="subunit">
    <text evidence="12">Monomer. Interacts with DnaB.</text>
</comment>
<evidence type="ECO:0000256" key="14">
    <source>
        <dbReference type="PIRSR" id="PIRSR002811-1"/>
    </source>
</evidence>
<dbReference type="InterPro" id="IPR019475">
    <property type="entry name" value="DNA_primase_DnaB-bd"/>
</dbReference>
<dbReference type="InterPro" id="IPR013264">
    <property type="entry name" value="DNAG_N"/>
</dbReference>
<keyword evidence="4 12" id="KW-0548">Nucleotidyltransferase</keyword>
<keyword evidence="1 12" id="KW-0240">DNA-directed RNA polymerase</keyword>
<keyword evidence="2 12" id="KW-0639">Primosome</keyword>
<evidence type="ECO:0000259" key="15">
    <source>
        <dbReference type="PROSITE" id="PS50880"/>
    </source>
</evidence>
<comment type="cofactor">
    <cofactor evidence="12 13 14">
        <name>Zn(2+)</name>
        <dbReference type="ChEBI" id="CHEBI:29105"/>
    </cofactor>
    <text evidence="12 13 14">Binds 1 zinc ion per monomer.</text>
</comment>
<dbReference type="InterPro" id="IPR037068">
    <property type="entry name" value="DNA_primase_core_N_sf"/>
</dbReference>
<evidence type="ECO:0000256" key="9">
    <source>
        <dbReference type="ARBA" id="ARBA00022842"/>
    </source>
</evidence>
<dbReference type="NCBIfam" id="TIGR01391">
    <property type="entry name" value="dnaG"/>
    <property type="match status" value="1"/>
</dbReference>
<accession>A0A1F4YEV7</accession>
<dbReference type="SMART" id="SM00493">
    <property type="entry name" value="TOPRIM"/>
    <property type="match status" value="1"/>
</dbReference>
<dbReference type="GO" id="GO:0003899">
    <property type="term" value="F:DNA-directed RNA polymerase activity"/>
    <property type="evidence" value="ECO:0007669"/>
    <property type="project" value="UniProtKB-UniRule"/>
</dbReference>
<protein>
    <recommendedName>
        <fullName evidence="12 13">DNA primase</fullName>
        <ecNumber evidence="12">2.7.7.101</ecNumber>
    </recommendedName>
</protein>
<keyword evidence="6 12" id="KW-0479">Metal-binding</keyword>
<dbReference type="SUPFAM" id="SSF56731">
    <property type="entry name" value="DNA primase core"/>
    <property type="match status" value="1"/>
</dbReference>
<dbReference type="PANTHER" id="PTHR30313:SF2">
    <property type="entry name" value="DNA PRIMASE"/>
    <property type="match status" value="1"/>
</dbReference>
<dbReference type="InterPro" id="IPR030846">
    <property type="entry name" value="DnaG_bac"/>
</dbReference>
<dbReference type="GO" id="GO:0000428">
    <property type="term" value="C:DNA-directed RNA polymerase complex"/>
    <property type="evidence" value="ECO:0007669"/>
    <property type="project" value="UniProtKB-KW"/>
</dbReference>
<evidence type="ECO:0000313" key="16">
    <source>
        <dbReference type="EMBL" id="OGC91773.1"/>
    </source>
</evidence>
<comment type="caution">
    <text evidence="16">The sequence shown here is derived from an EMBL/GenBank/DDBJ whole genome shotgun (WGS) entry which is preliminary data.</text>
</comment>
<evidence type="ECO:0000256" key="7">
    <source>
        <dbReference type="ARBA" id="ARBA00022771"/>
    </source>
</evidence>
<dbReference type="EC" id="2.7.7.101" evidence="12"/>
<dbReference type="CDD" id="cd03364">
    <property type="entry name" value="TOPRIM_DnaG_primases"/>
    <property type="match status" value="1"/>
</dbReference>
<dbReference type="FunFam" id="3.90.580.10:FF:000001">
    <property type="entry name" value="DNA primase"/>
    <property type="match status" value="1"/>
</dbReference>
<evidence type="ECO:0000256" key="6">
    <source>
        <dbReference type="ARBA" id="ARBA00022723"/>
    </source>
</evidence>
<feature type="zinc finger region" description="CHC2-type" evidence="12 14">
    <location>
        <begin position="34"/>
        <end position="58"/>
    </location>
</feature>
<dbReference type="Pfam" id="PF10410">
    <property type="entry name" value="DnaB_bind"/>
    <property type="match status" value="1"/>
</dbReference>
<dbReference type="Pfam" id="PF08275">
    <property type="entry name" value="DNAG_N"/>
    <property type="match status" value="1"/>
</dbReference>
<dbReference type="Pfam" id="PF01807">
    <property type="entry name" value="Zn_ribbon_DnaG"/>
    <property type="match status" value="1"/>
</dbReference>
<keyword evidence="10 12" id="KW-0238">DNA-binding</keyword>
<dbReference type="Pfam" id="PF13155">
    <property type="entry name" value="Toprim_2"/>
    <property type="match status" value="1"/>
</dbReference>
<evidence type="ECO:0000256" key="12">
    <source>
        <dbReference type="HAMAP-Rule" id="MF_00974"/>
    </source>
</evidence>
<sequence length="550" mass="62452">MDQVEEVKNKVDIVEIVSEHVMLKKAGRNYKGLCPFHGEKTPSFMVNPELQIYKCFGCGEGGDVYSFLQKIEGMEFGEALLTLAGRAGVTLTSYRPSQGEEIRNKLIEINTLAAEAYHYLLMKHKAGRKALEYLRGRGINKDSLETFRLGYAPEEWEFLVKYLTKKKDFKMDDLRRAGLVVEGRNYDRFRNRIMFPLADGRGRIFGFAGRQMPGADEKAGGKYVNTPETEIYRKSELLYGLDSARSEIKKEGWAVAVEGQMDLIPSWQAGVRNVVGIGGTALTERQVEVLRRLTDTLVLALDTDFAGDAAARRGIEVADKAGFIIKMVKLRGVKDPGEMATANPEEWKKAVGEAIPVYDFYIESAVERFGLRVEGKKKIGQELLPIWVKISDEIVKAHYIKKLAEVLGVGEEDVRKQMEKTSNSKFPDSNQLPIEQAKKTRREVVEEYLVGLAVNAKAFDKLREAAKWFKTEFWKRVAAELEEKKDVRKLPAELRSRIEGLVFLEDEWSEKEWMRAMDELEEVAIREQIGAEEGDVMVLTKRLAELTKDK</sequence>
<dbReference type="Gene3D" id="3.40.1360.10">
    <property type="match status" value="1"/>
</dbReference>
<dbReference type="InterPro" id="IPR002694">
    <property type="entry name" value="Znf_CHC2"/>
</dbReference>
<name>A0A1F4YEV7_9BACT</name>
<evidence type="ECO:0000256" key="10">
    <source>
        <dbReference type="ARBA" id="ARBA00023125"/>
    </source>
</evidence>
<comment type="domain">
    <text evidence="12">Contains an N-terminal zinc-binding domain, a central core domain that contains the primase activity, and a C-terminal DnaB-binding domain.</text>
</comment>
<dbReference type="PROSITE" id="PS50880">
    <property type="entry name" value="TOPRIM"/>
    <property type="match status" value="1"/>
</dbReference>
<dbReference type="GO" id="GO:1990077">
    <property type="term" value="C:primosome complex"/>
    <property type="evidence" value="ECO:0007669"/>
    <property type="project" value="UniProtKB-KW"/>
</dbReference>
<reference evidence="16 17" key="1">
    <citation type="journal article" date="2016" name="Nat. Commun.">
        <title>Thousands of microbial genomes shed light on interconnected biogeochemical processes in an aquifer system.</title>
        <authorList>
            <person name="Anantharaman K."/>
            <person name="Brown C.T."/>
            <person name="Hug L.A."/>
            <person name="Sharon I."/>
            <person name="Castelle C.J."/>
            <person name="Probst A.J."/>
            <person name="Thomas B.C."/>
            <person name="Singh A."/>
            <person name="Wilkins M.J."/>
            <person name="Karaoz U."/>
            <person name="Brodie E.L."/>
            <person name="Williams K.H."/>
            <person name="Hubbard S.S."/>
            <person name="Banfield J.F."/>
        </authorList>
    </citation>
    <scope>NUCLEOTIDE SEQUENCE [LARGE SCALE GENOMIC DNA]</scope>
</reference>
<dbReference type="GO" id="GO:0005737">
    <property type="term" value="C:cytoplasm"/>
    <property type="evidence" value="ECO:0007669"/>
    <property type="project" value="TreeGrafter"/>
</dbReference>
<evidence type="ECO:0000256" key="13">
    <source>
        <dbReference type="PIRNR" id="PIRNR002811"/>
    </source>
</evidence>
<organism evidence="16 17">
    <name type="scientific">Candidatus Amesbacteria bacterium RIFCSPHIGHO2_01_FULL_48_32b</name>
    <dbReference type="NCBI Taxonomy" id="1797253"/>
    <lineage>
        <taxon>Bacteria</taxon>
        <taxon>Candidatus Amesiibacteriota</taxon>
    </lineage>
</organism>
<comment type="function">
    <text evidence="12 13">RNA polymerase that catalyzes the synthesis of short RNA molecules used as primers for DNA polymerase during DNA replication.</text>
</comment>
<keyword evidence="11 12" id="KW-0804">Transcription</keyword>
<dbReference type="SUPFAM" id="SSF57783">
    <property type="entry name" value="Zinc beta-ribbon"/>
    <property type="match status" value="1"/>
</dbReference>